<evidence type="ECO:0000313" key="3">
    <source>
        <dbReference type="Proteomes" id="UP000033647"/>
    </source>
</evidence>
<keyword evidence="3" id="KW-1185">Reference proteome</keyword>
<sequence>MQCIAFLSAALTALSVGVSGLALPVNEGYAEPCEYTAIKQNQSSILGYQLAGIADSPRDNDQTCNELKNTASARTYADSGLDLPNIQRPVCSASSSNTDAVAALPYIVNANTKVFTSQITSAIPASNQEGFAYLCDNIRFKQLSAFYLDDNTIVGATCDRGGPEAAISPQPFVSLAPPPADQVLKNYNVAASRQFAWNWCAKAKDTNELESYCSMAGQADFKQKLNSLQLDPETVHGIACSQQRVPNAQTLATKVKDAQSDQFATVVRNMSNAPGWRSTICGYLSCAEMDKVGLDGDRVWNKVCQ</sequence>
<evidence type="ECO:0000256" key="1">
    <source>
        <dbReference type="SAM" id="SignalP"/>
    </source>
</evidence>
<accession>A0A0F4GNC5</accession>
<comment type="caution">
    <text evidence="2">The sequence shown here is derived from an EMBL/GenBank/DDBJ whole genome shotgun (WGS) entry which is preliminary data.</text>
</comment>
<evidence type="ECO:0000313" key="2">
    <source>
        <dbReference type="EMBL" id="KJX98911.1"/>
    </source>
</evidence>
<organism evidence="2 3">
    <name type="scientific">Zymoseptoria brevis</name>
    <dbReference type="NCBI Taxonomy" id="1047168"/>
    <lineage>
        <taxon>Eukaryota</taxon>
        <taxon>Fungi</taxon>
        <taxon>Dikarya</taxon>
        <taxon>Ascomycota</taxon>
        <taxon>Pezizomycotina</taxon>
        <taxon>Dothideomycetes</taxon>
        <taxon>Dothideomycetidae</taxon>
        <taxon>Mycosphaerellales</taxon>
        <taxon>Mycosphaerellaceae</taxon>
        <taxon>Zymoseptoria</taxon>
    </lineage>
</organism>
<reference evidence="2 3" key="1">
    <citation type="submission" date="2015-03" db="EMBL/GenBank/DDBJ databases">
        <title>RNA-seq based gene annotation and comparative genomics of four Zymoseptoria species reveal species-specific pathogenicity related genes and transposable element activity.</title>
        <authorList>
            <person name="Grandaubert J."/>
            <person name="Bhattacharyya A."/>
            <person name="Stukenbrock E.H."/>
        </authorList>
    </citation>
    <scope>NUCLEOTIDE SEQUENCE [LARGE SCALE GENOMIC DNA]</scope>
    <source>
        <strain evidence="2 3">Zb18110</strain>
    </source>
</reference>
<keyword evidence="1" id="KW-0732">Signal</keyword>
<name>A0A0F4GNC5_9PEZI</name>
<dbReference type="EMBL" id="LAFY01000375">
    <property type="protein sequence ID" value="KJX98911.1"/>
    <property type="molecule type" value="Genomic_DNA"/>
</dbReference>
<dbReference type="STRING" id="1047168.A0A0F4GNC5"/>
<dbReference type="OrthoDB" id="3624420at2759"/>
<dbReference type="AlphaFoldDB" id="A0A0F4GNC5"/>
<proteinExistence type="predicted"/>
<protein>
    <submittedName>
        <fullName evidence="2">Uncharacterized protein</fullName>
    </submittedName>
</protein>
<feature type="signal peptide" evidence="1">
    <location>
        <begin position="1"/>
        <end position="20"/>
    </location>
</feature>
<dbReference type="Proteomes" id="UP000033647">
    <property type="component" value="Unassembled WGS sequence"/>
</dbReference>
<feature type="chain" id="PRO_5002468599" evidence="1">
    <location>
        <begin position="21"/>
        <end position="305"/>
    </location>
</feature>
<gene>
    <name evidence="2" type="ORF">TI39_contig383g00007</name>
</gene>